<dbReference type="InterPro" id="IPR044946">
    <property type="entry name" value="Restrct_endonuc_typeI_TRD_sf"/>
</dbReference>
<accession>T1B6M9</accession>
<comment type="caution">
    <text evidence="4">The sequence shown here is derived from an EMBL/GenBank/DDBJ whole genome shotgun (WGS) entry which is preliminary data.</text>
</comment>
<reference evidence="4" key="2">
    <citation type="journal article" date="2014" name="ISME J.">
        <title>Microbial stratification in low pH oxic and suboxic macroscopic growths along an acid mine drainage.</title>
        <authorList>
            <person name="Mendez-Garcia C."/>
            <person name="Mesa V."/>
            <person name="Sprenger R.R."/>
            <person name="Richter M."/>
            <person name="Diez M.S."/>
            <person name="Solano J."/>
            <person name="Bargiela R."/>
            <person name="Golyshina O.V."/>
            <person name="Manteca A."/>
            <person name="Ramos J.L."/>
            <person name="Gallego J.R."/>
            <person name="Llorente I."/>
            <person name="Martins Dos Santos V.A."/>
            <person name="Jensen O.N."/>
            <person name="Pelaez A.I."/>
            <person name="Sanchez J."/>
            <person name="Ferrer M."/>
        </authorList>
    </citation>
    <scope>NUCLEOTIDE SEQUENCE</scope>
</reference>
<sequence length="229" mass="25578">MNAEGGPQGEGTDSPSSAPLKPSGQEWLGEIPAHWRVERAKNLFTVRDERSDDGSEELLTVSHITGVTSRSEKDVNMFEADDKAGYKRCLLGDLAINTLWAWMGAMGISPLEGIVSPDYHVYTSKGELLPEYVDLLCRSRPFVAEVSRWSKGVWSSRLRLYPESFFEMRLPVPPQDEQRDIVRAVEMDQCKANALRENLQLSITLAKERRAALITAAVTGQIPLEEMQA</sequence>
<dbReference type="SUPFAM" id="SSF116734">
    <property type="entry name" value="DNA methylase specificity domain"/>
    <property type="match status" value="1"/>
</dbReference>
<gene>
    <name evidence="4" type="ORF">B1B_11427</name>
</gene>
<evidence type="ECO:0000256" key="2">
    <source>
        <dbReference type="ARBA" id="ARBA00023125"/>
    </source>
</evidence>
<keyword evidence="2" id="KW-0238">DNA-binding</keyword>
<evidence type="ECO:0000256" key="3">
    <source>
        <dbReference type="SAM" id="MobiDB-lite"/>
    </source>
</evidence>
<evidence type="ECO:0000313" key="4">
    <source>
        <dbReference type="EMBL" id="EQD49885.1"/>
    </source>
</evidence>
<dbReference type="InterPro" id="IPR051212">
    <property type="entry name" value="Type-I_RE_S_subunit"/>
</dbReference>
<protein>
    <submittedName>
        <fullName evidence="4">Type I restriction-modification system specificity subunit</fullName>
    </submittedName>
</protein>
<dbReference type="Gene3D" id="3.90.220.20">
    <property type="entry name" value="DNA methylase specificity domains"/>
    <property type="match status" value="1"/>
</dbReference>
<reference evidence="4" key="1">
    <citation type="submission" date="2013-08" db="EMBL/GenBank/DDBJ databases">
        <authorList>
            <person name="Mendez C."/>
            <person name="Richter M."/>
            <person name="Ferrer M."/>
            <person name="Sanchez J."/>
        </authorList>
    </citation>
    <scope>NUCLEOTIDE SEQUENCE</scope>
</reference>
<name>T1B6M9_9ZZZZ</name>
<proteinExistence type="predicted"/>
<dbReference type="GO" id="GO:0003677">
    <property type="term" value="F:DNA binding"/>
    <property type="evidence" value="ECO:0007669"/>
    <property type="project" value="UniProtKB-KW"/>
</dbReference>
<keyword evidence="1" id="KW-0680">Restriction system</keyword>
<dbReference type="PANTHER" id="PTHR43140">
    <property type="entry name" value="TYPE-1 RESTRICTION ENZYME ECOKI SPECIFICITY PROTEIN"/>
    <property type="match status" value="1"/>
</dbReference>
<dbReference type="GO" id="GO:0009307">
    <property type="term" value="P:DNA restriction-modification system"/>
    <property type="evidence" value="ECO:0007669"/>
    <property type="project" value="UniProtKB-KW"/>
</dbReference>
<feature type="region of interest" description="Disordered" evidence="3">
    <location>
        <begin position="1"/>
        <end position="25"/>
    </location>
</feature>
<dbReference type="EMBL" id="AUZY01007422">
    <property type="protein sequence ID" value="EQD49885.1"/>
    <property type="molecule type" value="Genomic_DNA"/>
</dbReference>
<organism evidence="4">
    <name type="scientific">mine drainage metagenome</name>
    <dbReference type="NCBI Taxonomy" id="410659"/>
    <lineage>
        <taxon>unclassified sequences</taxon>
        <taxon>metagenomes</taxon>
        <taxon>ecological metagenomes</taxon>
    </lineage>
</organism>
<dbReference type="PANTHER" id="PTHR43140:SF1">
    <property type="entry name" value="TYPE I RESTRICTION ENZYME ECOKI SPECIFICITY SUBUNIT"/>
    <property type="match status" value="1"/>
</dbReference>
<dbReference type="AlphaFoldDB" id="T1B6M9"/>
<evidence type="ECO:0000256" key="1">
    <source>
        <dbReference type="ARBA" id="ARBA00022747"/>
    </source>
</evidence>